<comment type="caution">
    <text evidence="3">The sequence shown here is derived from an EMBL/GenBank/DDBJ whole genome shotgun (WGS) entry which is preliminary data.</text>
</comment>
<evidence type="ECO:0000313" key="4">
    <source>
        <dbReference type="Proteomes" id="UP000013201"/>
    </source>
</evidence>
<dbReference type="InterPro" id="IPR001387">
    <property type="entry name" value="Cro/C1-type_HTH"/>
</dbReference>
<name>N1MPR7_9SPHN</name>
<sequence length="320" mass="32900">MADETELDTGADNAPEMQPDTPGAKLRAAREALGLSLAEVATRTRIALRQLEAVERDDYAALPGIPYAVGFARAYARAVDLDEVAIAAEVRQAVHSSDMGANRYEAFEPVDPARVPSRTLAWTAAIIVIVLIAGYTLWRSQSLTPPTGEEIAQQQAKATAPAASSAARVAPAAQPVVFTATDDVWLRIYDEAGERLKDGLLKKGEVFTLPAGARNPMILTGRPQSLSVTVGGKVVAPLGAPDRTIADVPVSAEALLARGTAAAAPVAPVSSATPSPRPAQRRAMPRQTASPSAGEVAPAAAPASAPAAPAPAPSGDDTGG</sequence>
<dbReference type="AlphaFoldDB" id="N1MPR7"/>
<dbReference type="SMART" id="SM00530">
    <property type="entry name" value="HTH_XRE"/>
    <property type="match status" value="1"/>
</dbReference>
<feature type="compositionally biased region" description="Low complexity" evidence="1">
    <location>
        <begin position="285"/>
        <end position="307"/>
    </location>
</feature>
<dbReference type="PANTHER" id="PTHR34475:SF1">
    <property type="entry name" value="CYTOSKELETON PROTEIN RODZ"/>
    <property type="match status" value="1"/>
</dbReference>
<organism evidence="3 4">
    <name type="scientific">Sphingobium indicum BiD32</name>
    <dbReference type="NCBI Taxonomy" id="1301087"/>
    <lineage>
        <taxon>Bacteria</taxon>
        <taxon>Pseudomonadati</taxon>
        <taxon>Pseudomonadota</taxon>
        <taxon>Alphaproteobacteria</taxon>
        <taxon>Sphingomonadales</taxon>
        <taxon>Sphingomonadaceae</taxon>
        <taxon>Sphingobium</taxon>
    </lineage>
</organism>
<dbReference type="GO" id="GO:0003677">
    <property type="term" value="F:DNA binding"/>
    <property type="evidence" value="ECO:0007669"/>
    <property type="project" value="InterPro"/>
</dbReference>
<feature type="compositionally biased region" description="Low complexity" evidence="1">
    <location>
        <begin position="263"/>
        <end position="274"/>
    </location>
</feature>
<feature type="domain" description="HTH cro/C1-type" evidence="2">
    <location>
        <begin position="25"/>
        <end position="81"/>
    </location>
</feature>
<dbReference type="Proteomes" id="UP000013201">
    <property type="component" value="Unassembled WGS sequence"/>
</dbReference>
<evidence type="ECO:0000256" key="1">
    <source>
        <dbReference type="SAM" id="MobiDB-lite"/>
    </source>
</evidence>
<dbReference type="InterPro" id="IPR050400">
    <property type="entry name" value="Bact_Cytoskel_RodZ"/>
</dbReference>
<dbReference type="CDD" id="cd00093">
    <property type="entry name" value="HTH_XRE"/>
    <property type="match status" value="1"/>
</dbReference>
<keyword evidence="4" id="KW-1185">Reference proteome</keyword>
<dbReference type="Gene3D" id="1.10.260.40">
    <property type="entry name" value="lambda repressor-like DNA-binding domains"/>
    <property type="match status" value="1"/>
</dbReference>
<dbReference type="InterPro" id="IPR025194">
    <property type="entry name" value="RodZ-like_C"/>
</dbReference>
<dbReference type="SUPFAM" id="SSF47413">
    <property type="entry name" value="lambda repressor-like DNA-binding domains"/>
    <property type="match status" value="1"/>
</dbReference>
<gene>
    <name evidence="3" type="ORF">EBBID32_19880</name>
</gene>
<reference evidence="3 4" key="1">
    <citation type="submission" date="2013-03" db="EMBL/GenBank/DDBJ databases">
        <authorList>
            <person name="Le V."/>
        </authorList>
    </citation>
    <scope>NUCLEOTIDE SEQUENCE [LARGE SCALE GENOMIC DNA]</scope>
    <source>
        <strain evidence="3 4">BiD32</strain>
    </source>
</reference>
<dbReference type="PANTHER" id="PTHR34475">
    <property type="match status" value="1"/>
</dbReference>
<dbReference type="EMBL" id="CAVK010000089">
    <property type="protein sequence ID" value="CCW17647.1"/>
    <property type="molecule type" value="Genomic_DNA"/>
</dbReference>
<protein>
    <submittedName>
        <fullName evidence="3">Membrane protein</fullName>
    </submittedName>
</protein>
<feature type="region of interest" description="Disordered" evidence="1">
    <location>
        <begin position="1"/>
        <end position="23"/>
    </location>
</feature>
<dbReference type="InterPro" id="IPR010982">
    <property type="entry name" value="Lambda_DNA-bd_dom_sf"/>
</dbReference>
<dbReference type="Pfam" id="PF13464">
    <property type="entry name" value="RodZ_C"/>
    <property type="match status" value="1"/>
</dbReference>
<dbReference type="OrthoDB" id="9790252at2"/>
<accession>N1MPR7</accession>
<dbReference type="Pfam" id="PF13413">
    <property type="entry name" value="HTH_25"/>
    <property type="match status" value="1"/>
</dbReference>
<proteinExistence type="predicted"/>
<evidence type="ECO:0000313" key="3">
    <source>
        <dbReference type="EMBL" id="CCW17647.1"/>
    </source>
</evidence>
<dbReference type="RefSeq" id="WP_006954934.1">
    <property type="nucleotide sequence ID" value="NZ_CAVK010000089.1"/>
</dbReference>
<reference evidence="4" key="2">
    <citation type="submission" date="2013-04" db="EMBL/GenBank/DDBJ databases">
        <title>Bisphenol A degrading Sphingobium sp. strain BiD32.</title>
        <authorList>
            <person name="Nielsen J.L."/>
            <person name="Zhou N.A."/>
            <person name="Kjeldal H."/>
        </authorList>
    </citation>
    <scope>NUCLEOTIDE SEQUENCE [LARGE SCALE GENOMIC DNA]</scope>
    <source>
        <strain evidence="4">BiD32</strain>
    </source>
</reference>
<evidence type="ECO:0000259" key="2">
    <source>
        <dbReference type="SMART" id="SM00530"/>
    </source>
</evidence>
<feature type="region of interest" description="Disordered" evidence="1">
    <location>
        <begin position="263"/>
        <end position="320"/>
    </location>
</feature>